<name>A0A1B1KI99_RHOOP</name>
<accession>A0A1B1KI99</accession>
<gene>
    <name evidence="1" type="ORF">R1CP_38250</name>
    <name evidence="2" type="ORF">R1CP_38755</name>
</gene>
<evidence type="ECO:0000313" key="2">
    <source>
        <dbReference type="EMBL" id="ANS32343.1"/>
    </source>
</evidence>
<proteinExistence type="predicted"/>
<dbReference type="EMBL" id="CP009112">
    <property type="protein sequence ID" value="ANS32249.1"/>
    <property type="molecule type" value="Genomic_DNA"/>
</dbReference>
<dbReference type="Proteomes" id="UP000186108">
    <property type="component" value="Plasmid pR1CP1"/>
</dbReference>
<organism evidence="2 3">
    <name type="scientific">Rhodococcus opacus</name>
    <name type="common">Nocardia opaca</name>
    <dbReference type="NCBI Taxonomy" id="37919"/>
    <lineage>
        <taxon>Bacteria</taxon>
        <taxon>Bacillati</taxon>
        <taxon>Actinomycetota</taxon>
        <taxon>Actinomycetes</taxon>
        <taxon>Mycobacteriales</taxon>
        <taxon>Nocardiaceae</taxon>
        <taxon>Rhodococcus</taxon>
    </lineage>
</organism>
<geneLocation type="plasmid" evidence="2">
    <name>pR1CP1</name>
</geneLocation>
<evidence type="ECO:0000313" key="1">
    <source>
        <dbReference type="EMBL" id="ANS32249.1"/>
    </source>
</evidence>
<sequence>MHKPGTRRELVVSEKNKIADDVVELILTSPDEQRNLQHGSPCSHHLAPSGSAKVQYLLCGADRPDGSWATPCTGHHSRPAADDTYTMNWPQAVLWSFRCNTVQLVRVALR</sequence>
<geneLocation type="plasmid" evidence="3">
    <name>pr1cp1</name>
</geneLocation>
<reference evidence="2 3" key="1">
    <citation type="submission" date="2014-07" db="EMBL/GenBank/DDBJ databases">
        <authorList>
            <person name="Zhang J.E."/>
            <person name="Yang H."/>
            <person name="Guo J."/>
            <person name="Deng Z."/>
            <person name="Luo H."/>
            <person name="Luo M."/>
            <person name="Zhao B."/>
        </authorList>
    </citation>
    <scope>NUCLEOTIDE SEQUENCE [LARGE SCALE GENOMIC DNA]</scope>
    <source>
        <strain evidence="2 3">1CP</strain>
        <plasmid evidence="3">Plasmid pr1cp1</plasmid>
        <plasmid evidence="2">pR1CP1</plasmid>
    </source>
</reference>
<keyword evidence="2" id="KW-0614">Plasmid</keyword>
<protein>
    <submittedName>
        <fullName evidence="2">Uncharacterized protein</fullName>
    </submittedName>
</protein>
<dbReference type="AlphaFoldDB" id="A0A1B1KI99"/>
<evidence type="ECO:0000313" key="3">
    <source>
        <dbReference type="Proteomes" id="UP000186108"/>
    </source>
</evidence>
<dbReference type="EMBL" id="CP009112">
    <property type="protein sequence ID" value="ANS32343.1"/>
    <property type="molecule type" value="Genomic_DNA"/>
</dbReference>